<feature type="signal peptide" evidence="1">
    <location>
        <begin position="1"/>
        <end position="19"/>
    </location>
</feature>
<dbReference type="Proteomes" id="UP000077248">
    <property type="component" value="Unassembled WGS sequence"/>
</dbReference>
<accession>A0A177DB48</accession>
<dbReference type="VEuPathDB" id="FungiDB:CC77DRAFT_401961"/>
<evidence type="ECO:0008006" key="4">
    <source>
        <dbReference type="Google" id="ProtNLM"/>
    </source>
</evidence>
<dbReference type="AlphaFoldDB" id="A0A177DB48"/>
<dbReference type="KEGG" id="aalt:CC77DRAFT_401961"/>
<dbReference type="EMBL" id="KV441490">
    <property type="protein sequence ID" value="OAG16352.1"/>
    <property type="molecule type" value="Genomic_DNA"/>
</dbReference>
<reference evidence="2 3" key="1">
    <citation type="submission" date="2016-05" db="EMBL/GenBank/DDBJ databases">
        <title>Comparative analysis of secretome profiles of manganese(II)-oxidizing ascomycete fungi.</title>
        <authorList>
            <consortium name="DOE Joint Genome Institute"/>
            <person name="Zeiner C.A."/>
            <person name="Purvine S.O."/>
            <person name="Zink E.M."/>
            <person name="Wu S."/>
            <person name="Pasa-Tolic L."/>
            <person name="Chaput D.L."/>
            <person name="Haridas S."/>
            <person name="Grigoriev I.V."/>
            <person name="Santelli C.M."/>
            <person name="Hansel C.M."/>
        </authorList>
    </citation>
    <scope>NUCLEOTIDE SEQUENCE [LARGE SCALE GENOMIC DNA]</scope>
    <source>
        <strain evidence="2 3">SRC1lrK2f</strain>
    </source>
</reference>
<keyword evidence="3" id="KW-1185">Reference proteome</keyword>
<dbReference type="RefSeq" id="XP_018381773.1">
    <property type="nucleotide sequence ID" value="XM_018531550.1"/>
</dbReference>
<protein>
    <recommendedName>
        <fullName evidence="4">Secreted protein</fullName>
    </recommendedName>
</protein>
<dbReference type="GeneID" id="29117144"/>
<keyword evidence="1" id="KW-0732">Signal</keyword>
<gene>
    <name evidence="2" type="ORF">CC77DRAFT_401961</name>
</gene>
<organism evidence="2 3">
    <name type="scientific">Alternaria alternata</name>
    <name type="common">Alternaria rot fungus</name>
    <name type="synonym">Torula alternata</name>
    <dbReference type="NCBI Taxonomy" id="5599"/>
    <lineage>
        <taxon>Eukaryota</taxon>
        <taxon>Fungi</taxon>
        <taxon>Dikarya</taxon>
        <taxon>Ascomycota</taxon>
        <taxon>Pezizomycotina</taxon>
        <taxon>Dothideomycetes</taxon>
        <taxon>Pleosporomycetidae</taxon>
        <taxon>Pleosporales</taxon>
        <taxon>Pleosporineae</taxon>
        <taxon>Pleosporaceae</taxon>
        <taxon>Alternaria</taxon>
        <taxon>Alternaria sect. Alternaria</taxon>
        <taxon>Alternaria alternata complex</taxon>
    </lineage>
</organism>
<name>A0A177DB48_ALTAL</name>
<evidence type="ECO:0000256" key="1">
    <source>
        <dbReference type="SAM" id="SignalP"/>
    </source>
</evidence>
<sequence>MKLASTIPCLCLACGGVSSYAAADVETRSDSQPTTQSTVCESRRYGAEILLGVPDRYRRLTTRLHVRSTHPGRCASWRHPPTNPAQHTDDTISTRLASLQPSFRPSCEHGKDEICPPCDASSRWPPAVAASLRHPSASCLMTTPSHAHSPSLPTHPYCHE</sequence>
<feature type="chain" id="PRO_5008059202" description="Secreted protein" evidence="1">
    <location>
        <begin position="20"/>
        <end position="160"/>
    </location>
</feature>
<evidence type="ECO:0000313" key="2">
    <source>
        <dbReference type="EMBL" id="OAG16352.1"/>
    </source>
</evidence>
<evidence type="ECO:0000313" key="3">
    <source>
        <dbReference type="Proteomes" id="UP000077248"/>
    </source>
</evidence>
<proteinExistence type="predicted"/>